<evidence type="ECO:0000256" key="4">
    <source>
        <dbReference type="ARBA" id="ARBA00023136"/>
    </source>
</evidence>
<feature type="transmembrane region" description="Helical" evidence="5">
    <location>
        <begin position="114"/>
        <end position="132"/>
    </location>
</feature>
<keyword evidence="8" id="KW-1185">Reference proteome</keyword>
<evidence type="ECO:0000259" key="6">
    <source>
        <dbReference type="Pfam" id="PF00892"/>
    </source>
</evidence>
<protein>
    <recommendedName>
        <fullName evidence="6">EamA domain-containing protein</fullName>
    </recommendedName>
</protein>
<evidence type="ECO:0000256" key="1">
    <source>
        <dbReference type="ARBA" id="ARBA00004141"/>
    </source>
</evidence>
<dbReference type="PANTHER" id="PTHR22911:SF6">
    <property type="entry name" value="SOLUTE CARRIER FAMILY 35 MEMBER G1"/>
    <property type="match status" value="1"/>
</dbReference>
<reference evidence="7" key="1">
    <citation type="submission" date="2022-07" db="EMBL/GenBank/DDBJ databases">
        <title>Phylogenomic reconstructions and comparative analyses of Kickxellomycotina fungi.</title>
        <authorList>
            <person name="Reynolds N.K."/>
            <person name="Stajich J.E."/>
            <person name="Barry K."/>
            <person name="Grigoriev I.V."/>
            <person name="Crous P."/>
            <person name="Smith M.E."/>
        </authorList>
    </citation>
    <scope>NUCLEOTIDE SEQUENCE</scope>
    <source>
        <strain evidence="7">IMI 214461</strain>
    </source>
</reference>
<feature type="domain" description="EamA" evidence="6">
    <location>
        <begin position="49"/>
        <end position="185"/>
    </location>
</feature>
<comment type="subcellular location">
    <subcellularLocation>
        <location evidence="1">Membrane</location>
        <topology evidence="1">Multi-pass membrane protein</topology>
    </subcellularLocation>
</comment>
<gene>
    <name evidence="7" type="ORF">H4R26_000252</name>
</gene>
<keyword evidence="4 5" id="KW-0472">Membrane</keyword>
<evidence type="ECO:0000313" key="7">
    <source>
        <dbReference type="EMBL" id="KAJ2008310.1"/>
    </source>
</evidence>
<evidence type="ECO:0000256" key="5">
    <source>
        <dbReference type="SAM" id="Phobius"/>
    </source>
</evidence>
<dbReference type="GO" id="GO:0016020">
    <property type="term" value="C:membrane"/>
    <property type="evidence" value="ECO:0007669"/>
    <property type="project" value="UniProtKB-SubCell"/>
</dbReference>
<dbReference type="AlphaFoldDB" id="A0A9W8BIZ9"/>
<sequence>MTLYMLGESFGHRHRMLAAAGMAGIAMVILPFSVVVLPLFGFFSSYLVWSLCALLGAASVALAYVSIRKAGSAVHALVHVTYFGVVGAASSVVVALATGELPHHWHWTFNPTDVALVVGVGTAAFAAQLLMNRGLQLAPAGPAVMMRNTDIVISFVLDAVMYHTVPGITSLIGAVVITGSVIGMSLL</sequence>
<dbReference type="EMBL" id="JANBQF010000007">
    <property type="protein sequence ID" value="KAJ2008310.1"/>
    <property type="molecule type" value="Genomic_DNA"/>
</dbReference>
<evidence type="ECO:0000256" key="2">
    <source>
        <dbReference type="ARBA" id="ARBA00022692"/>
    </source>
</evidence>
<dbReference type="OrthoDB" id="306876at2759"/>
<dbReference type="Pfam" id="PF00892">
    <property type="entry name" value="EamA"/>
    <property type="match status" value="1"/>
</dbReference>
<evidence type="ECO:0000256" key="3">
    <source>
        <dbReference type="ARBA" id="ARBA00022989"/>
    </source>
</evidence>
<dbReference type="PANTHER" id="PTHR22911">
    <property type="entry name" value="ACYL-MALONYL CONDENSING ENZYME-RELATED"/>
    <property type="match status" value="1"/>
</dbReference>
<accession>A0A9W8BIZ9</accession>
<organism evidence="7 8">
    <name type="scientific">Coemansia thaxteri</name>
    <dbReference type="NCBI Taxonomy" id="2663907"/>
    <lineage>
        <taxon>Eukaryota</taxon>
        <taxon>Fungi</taxon>
        <taxon>Fungi incertae sedis</taxon>
        <taxon>Zoopagomycota</taxon>
        <taxon>Kickxellomycotina</taxon>
        <taxon>Kickxellomycetes</taxon>
        <taxon>Kickxellales</taxon>
        <taxon>Kickxellaceae</taxon>
        <taxon>Coemansia</taxon>
    </lineage>
</organism>
<keyword evidence="2 5" id="KW-0812">Transmembrane</keyword>
<feature type="transmembrane region" description="Helical" evidence="5">
    <location>
        <begin position="16"/>
        <end position="40"/>
    </location>
</feature>
<feature type="transmembrane region" description="Helical" evidence="5">
    <location>
        <begin position="46"/>
        <end position="65"/>
    </location>
</feature>
<dbReference type="InterPro" id="IPR000620">
    <property type="entry name" value="EamA_dom"/>
</dbReference>
<proteinExistence type="predicted"/>
<dbReference type="InterPro" id="IPR037185">
    <property type="entry name" value="EmrE-like"/>
</dbReference>
<dbReference type="Proteomes" id="UP001150907">
    <property type="component" value="Unassembled WGS sequence"/>
</dbReference>
<dbReference type="SUPFAM" id="SSF103481">
    <property type="entry name" value="Multidrug resistance efflux transporter EmrE"/>
    <property type="match status" value="1"/>
</dbReference>
<comment type="caution">
    <text evidence="7">The sequence shown here is derived from an EMBL/GenBank/DDBJ whole genome shotgun (WGS) entry which is preliminary data.</text>
</comment>
<keyword evidence="3 5" id="KW-1133">Transmembrane helix</keyword>
<feature type="transmembrane region" description="Helical" evidence="5">
    <location>
        <begin position="77"/>
        <end position="99"/>
    </location>
</feature>
<evidence type="ECO:0000313" key="8">
    <source>
        <dbReference type="Proteomes" id="UP001150907"/>
    </source>
</evidence>
<feature type="transmembrane region" description="Helical" evidence="5">
    <location>
        <begin position="144"/>
        <end position="162"/>
    </location>
</feature>
<name>A0A9W8BIZ9_9FUNG</name>